<evidence type="ECO:0000256" key="3">
    <source>
        <dbReference type="ARBA" id="ARBA00006344"/>
    </source>
</evidence>
<keyword evidence="10 14" id="KW-0811">Translocation</keyword>
<dbReference type="FunFam" id="3.40.50.1000:FF:000019">
    <property type="entry name" value="Mitochondrial import inner membrane translocase subunit TIM50"/>
    <property type="match status" value="1"/>
</dbReference>
<evidence type="ECO:0000313" key="18">
    <source>
        <dbReference type="Proteomes" id="UP000667349"/>
    </source>
</evidence>
<keyword evidence="6" id="KW-0999">Mitochondrion inner membrane</keyword>
<dbReference type="PANTHER" id="PTHR12210">
    <property type="entry name" value="DULLARD PROTEIN PHOSPHATASE"/>
    <property type="match status" value="1"/>
</dbReference>
<keyword evidence="11 14" id="KW-0496">Mitochondrion</keyword>
<dbReference type="Gene3D" id="3.40.50.1000">
    <property type="entry name" value="HAD superfamily/HAD-like"/>
    <property type="match status" value="1"/>
</dbReference>
<evidence type="ECO:0000256" key="13">
    <source>
        <dbReference type="ARBA" id="ARBA00061911"/>
    </source>
</evidence>
<evidence type="ECO:0000256" key="4">
    <source>
        <dbReference type="ARBA" id="ARBA00022448"/>
    </source>
</evidence>
<keyword evidence="15" id="KW-0175">Coiled coil</keyword>
<feature type="non-terminal residue" evidence="17">
    <location>
        <position position="1"/>
    </location>
</feature>
<keyword evidence="7 14" id="KW-0653">Protein transport</keyword>
<comment type="subunit">
    <text evidence="13">Component of the TIM23 complex at least composed of Tim23, Tim17 (Tim17a1, Tim17a2 or Tim17b1) and a Tim50.</text>
</comment>
<dbReference type="SMART" id="SM00577">
    <property type="entry name" value="CPDc"/>
    <property type="match status" value="1"/>
</dbReference>
<evidence type="ECO:0000256" key="1">
    <source>
        <dbReference type="ARBA" id="ARBA00002959"/>
    </source>
</evidence>
<dbReference type="GO" id="GO:0005744">
    <property type="term" value="C:TIM23 mitochondrial import inner membrane translocase complex"/>
    <property type="evidence" value="ECO:0007669"/>
    <property type="project" value="UniProtKB-UniRule"/>
</dbReference>
<dbReference type="GO" id="GO:0015031">
    <property type="term" value="P:protein transport"/>
    <property type="evidence" value="ECO:0007669"/>
    <property type="project" value="UniProtKB-KW"/>
</dbReference>
<comment type="caution">
    <text evidence="17">The sequence shown here is derived from an EMBL/GenBank/DDBJ whole genome shotgun (WGS) entry which is preliminary data.</text>
</comment>
<dbReference type="PROSITE" id="PS50969">
    <property type="entry name" value="FCP1"/>
    <property type="match status" value="1"/>
</dbReference>
<proteinExistence type="inferred from homology"/>
<organism evidence="17 18">
    <name type="scientific">Acromyrmex insinuator</name>
    <dbReference type="NCBI Taxonomy" id="230686"/>
    <lineage>
        <taxon>Eukaryota</taxon>
        <taxon>Metazoa</taxon>
        <taxon>Ecdysozoa</taxon>
        <taxon>Arthropoda</taxon>
        <taxon>Hexapoda</taxon>
        <taxon>Insecta</taxon>
        <taxon>Pterygota</taxon>
        <taxon>Neoptera</taxon>
        <taxon>Endopterygota</taxon>
        <taxon>Hymenoptera</taxon>
        <taxon>Apocrita</taxon>
        <taxon>Aculeata</taxon>
        <taxon>Formicoidea</taxon>
        <taxon>Formicidae</taxon>
        <taxon>Myrmicinae</taxon>
        <taxon>Acromyrmex</taxon>
    </lineage>
</organism>
<comment type="similarity">
    <text evidence="3 14">Belongs to the TIM50 family.</text>
</comment>
<gene>
    <name evidence="17" type="primary">Ttm50</name>
    <name evidence="17" type="ORF">G6Z75_0007095</name>
</gene>
<name>A0A836JFN4_9HYME</name>
<reference evidence="17" key="1">
    <citation type="submission" date="2020-02" db="EMBL/GenBank/DDBJ databases">
        <title>Relaxed selection underlies rapid genomic changes in the transitions from sociality to social parasitism in ants.</title>
        <authorList>
            <person name="Bi X."/>
        </authorList>
    </citation>
    <scope>NUCLEOTIDE SEQUENCE</scope>
    <source>
        <strain evidence="17">BGI-DK2013a</strain>
        <tissue evidence="17">Whole body</tissue>
    </source>
</reference>
<evidence type="ECO:0000256" key="2">
    <source>
        <dbReference type="ARBA" id="ARBA00004434"/>
    </source>
</evidence>
<feature type="transmembrane region" description="Helical" evidence="14">
    <location>
        <begin position="320"/>
        <end position="342"/>
    </location>
</feature>
<evidence type="ECO:0000256" key="15">
    <source>
        <dbReference type="SAM" id="Coils"/>
    </source>
</evidence>
<dbReference type="InterPro" id="IPR023214">
    <property type="entry name" value="HAD_sf"/>
</dbReference>
<evidence type="ECO:0000256" key="6">
    <source>
        <dbReference type="ARBA" id="ARBA00022792"/>
    </source>
</evidence>
<dbReference type="SUPFAM" id="SSF56784">
    <property type="entry name" value="HAD-like"/>
    <property type="match status" value="1"/>
</dbReference>
<comment type="caution">
    <text evidence="14">Lacks conserved residue(s) required for the propagation of feature annotation.</text>
</comment>
<evidence type="ECO:0000256" key="7">
    <source>
        <dbReference type="ARBA" id="ARBA00022927"/>
    </source>
</evidence>
<evidence type="ECO:0000256" key="12">
    <source>
        <dbReference type="ARBA" id="ARBA00023136"/>
    </source>
</evidence>
<sequence length="403" mass="47493">MAFAMRSLRVLCKIYNANAGTTYCTLRPPVGRISLIQSTQKYRYSTETTERPKITSNLTNIQSSINEAESLVQEATIHKKQSEQQKEDEEEKANRERSRRMMNYGFATFGVFMGIGFTYLIYELGRPNYDEHGNVIEDEFSNLPFFEQIYKRVKRELNYYTRLVQEPSREKLLPDPLKHPYIQPPYTLVLEMTDLLVHPDWTYQTGWRFKKRPGVDQFLEAVAPPQFEIVIYTAEQGMTVFPILDALDPNGYIMYRLVRDATRFVDGHHVKDLGALNRDLSRVIVIDWNEDSVKLNPENAFKLPRWTGNDDDTTLYDLAAFLKLFVLKITLYSIIFAIFSILTSNVQDVRDVLNYYRQFDNPLEMFKENRRKFLMQMEEEQNKQQDNSKVLISRWKPSFLRNR</sequence>
<feature type="coiled-coil region" evidence="15">
    <location>
        <begin position="65"/>
        <end position="99"/>
    </location>
</feature>
<feature type="domain" description="FCP1 homology" evidence="16">
    <location>
        <begin position="181"/>
        <end position="325"/>
    </location>
</feature>
<comment type="subcellular location">
    <subcellularLocation>
        <location evidence="2 14">Mitochondrion inner membrane</location>
        <topology evidence="2 14">Single-pass membrane protein</topology>
    </subcellularLocation>
</comment>
<dbReference type="InterPro" id="IPR050365">
    <property type="entry name" value="TIM50"/>
</dbReference>
<evidence type="ECO:0000256" key="11">
    <source>
        <dbReference type="ARBA" id="ARBA00023128"/>
    </source>
</evidence>
<dbReference type="AlphaFoldDB" id="A0A836JFN4"/>
<keyword evidence="4 14" id="KW-0813">Transport</keyword>
<keyword evidence="9 14" id="KW-1133">Transmembrane helix</keyword>
<evidence type="ECO:0000256" key="5">
    <source>
        <dbReference type="ARBA" id="ARBA00022692"/>
    </source>
</evidence>
<feature type="non-terminal residue" evidence="17">
    <location>
        <position position="403"/>
    </location>
</feature>
<evidence type="ECO:0000256" key="9">
    <source>
        <dbReference type="ARBA" id="ARBA00022989"/>
    </source>
</evidence>
<accession>A0A836JFN4</accession>
<keyword evidence="8 14" id="KW-0809">Transit peptide</keyword>
<evidence type="ECO:0000259" key="16">
    <source>
        <dbReference type="PROSITE" id="PS50969"/>
    </source>
</evidence>
<dbReference type="Pfam" id="PF03031">
    <property type="entry name" value="NIF"/>
    <property type="match status" value="1"/>
</dbReference>
<keyword evidence="5 14" id="KW-0812">Transmembrane</keyword>
<evidence type="ECO:0000256" key="8">
    <source>
        <dbReference type="ARBA" id="ARBA00022946"/>
    </source>
</evidence>
<keyword evidence="12 14" id="KW-0472">Membrane</keyword>
<dbReference type="InterPro" id="IPR036412">
    <property type="entry name" value="HAD-like_sf"/>
</dbReference>
<dbReference type="EMBL" id="JAANHZ010000391">
    <property type="protein sequence ID" value="KAG5311464.1"/>
    <property type="molecule type" value="Genomic_DNA"/>
</dbReference>
<dbReference type="InterPro" id="IPR004274">
    <property type="entry name" value="FCP1_dom"/>
</dbReference>
<comment type="function">
    <text evidence="1 14">Essential component of the TIM23 complex, a complex that mediates the translocation of transit peptide-containing proteins across the mitochondrial inner membrane.</text>
</comment>
<keyword evidence="18" id="KW-1185">Reference proteome</keyword>
<protein>
    <recommendedName>
        <fullName evidence="14">Mitochondrial import inner membrane translocase subunit TIM50</fullName>
    </recommendedName>
</protein>
<dbReference type="Proteomes" id="UP000667349">
    <property type="component" value="Unassembled WGS sequence"/>
</dbReference>
<evidence type="ECO:0000256" key="14">
    <source>
        <dbReference type="RuleBase" id="RU365079"/>
    </source>
</evidence>
<evidence type="ECO:0000256" key="10">
    <source>
        <dbReference type="ARBA" id="ARBA00023010"/>
    </source>
</evidence>
<dbReference type="CDD" id="cd07521">
    <property type="entry name" value="HAD_FCP1-like"/>
    <property type="match status" value="1"/>
</dbReference>
<evidence type="ECO:0000313" key="17">
    <source>
        <dbReference type="EMBL" id="KAG5311464.1"/>
    </source>
</evidence>
<feature type="transmembrane region" description="Helical" evidence="14">
    <location>
        <begin position="101"/>
        <end position="122"/>
    </location>
</feature>